<dbReference type="GeneID" id="9421500"/>
<dbReference type="PATRIC" id="fig|795797.18.peg.3602"/>
<geneLocation type="plasmid" evidence="1 3">
    <name>2</name>
</geneLocation>
<evidence type="ECO:0000313" key="3">
    <source>
        <dbReference type="Proteomes" id="UP000000390"/>
    </source>
</evidence>
<dbReference type="KEGG" id="hje:HacjB3_18553"/>
<accession>D8JCE6</accession>
<gene>
    <name evidence="1" type="ordered locus">HacjB3_18553</name>
    <name evidence="2" type="ORF">C497_06339</name>
</gene>
<dbReference type="HOGENOM" id="CLU_2662200_0_0_2"/>
<dbReference type="EMBL" id="CP002064">
    <property type="protein sequence ID" value="ADJ17053.1"/>
    <property type="molecule type" value="Genomic_DNA"/>
</dbReference>
<organism evidence="1 3">
    <name type="scientific">Halalkalicoccus jeotgali (strain DSM 18796 / CECT 7217 / JCM 14584 / KCTC 4019 / B3)</name>
    <dbReference type="NCBI Taxonomy" id="795797"/>
    <lineage>
        <taxon>Archaea</taxon>
        <taxon>Methanobacteriati</taxon>
        <taxon>Methanobacteriota</taxon>
        <taxon>Stenosarchaea group</taxon>
        <taxon>Halobacteria</taxon>
        <taxon>Halobacteriales</taxon>
        <taxon>Halococcaceae</taxon>
        <taxon>Halalkalicoccus</taxon>
    </lineage>
</organism>
<reference evidence="1 3" key="1">
    <citation type="journal article" date="2010" name="J. Bacteriol.">
        <title>Complete genome sequence of Halalkalicoccus jeotgali B3(T), an extremely halophilic archaeon.</title>
        <authorList>
            <person name="Roh S.W."/>
            <person name="Nam Y.D."/>
            <person name="Nam S.H."/>
            <person name="Choi S.H."/>
            <person name="Park H.S."/>
            <person name="Bae J.W."/>
        </authorList>
    </citation>
    <scope>NUCLEOTIDE SEQUENCE [LARGE SCALE GENOMIC DNA]</scope>
    <source>
        <strain evidence="1">B3</strain>
        <strain evidence="3">DSM 18796 / CECT 7217 / JCM 14584 / KCTC 4019 / B3</strain>
        <plasmid evidence="3">2</plasmid>
    </source>
</reference>
<dbReference type="Proteomes" id="UP000000390">
    <property type="component" value="Plasmid 2"/>
</dbReference>
<evidence type="ECO:0000313" key="1">
    <source>
        <dbReference type="EMBL" id="ADJ17053.1"/>
    </source>
</evidence>
<reference evidence="2 4" key="2">
    <citation type="journal article" date="2014" name="PLoS Genet.">
        <title>Phylogenetically driven sequencing of extremely halophilic archaea reveals strategies for static and dynamic osmo-response.</title>
        <authorList>
            <person name="Becker E.A."/>
            <person name="Seitzer P.M."/>
            <person name="Tritt A."/>
            <person name="Larsen D."/>
            <person name="Krusor M."/>
            <person name="Yao A.I."/>
            <person name="Wu D."/>
            <person name="Madern D."/>
            <person name="Eisen J.A."/>
            <person name="Darling A.E."/>
            <person name="Facciotti M.T."/>
        </authorList>
    </citation>
    <scope>NUCLEOTIDE SEQUENCE [LARGE SCALE GENOMIC DNA]</scope>
    <source>
        <strain evidence="2">B3</strain>
        <strain evidence="4">DSM 18796 / CECT 7217 / JCM 14584 / KCTC 4019 / B3</strain>
    </source>
</reference>
<dbReference type="EMBL" id="AOHV01000019">
    <property type="protein sequence ID" value="ELY38781.1"/>
    <property type="molecule type" value="Genomic_DNA"/>
</dbReference>
<dbReference type="AlphaFoldDB" id="D8JCE6"/>
<evidence type="ECO:0000313" key="2">
    <source>
        <dbReference type="EMBL" id="ELY38781.1"/>
    </source>
</evidence>
<sequence length="75" mass="8418">MVNHDTDPHTPTEEAIRQFETIRQSGEVDMFDRQAVLSVAEQEDMDALADAASRQDSYAAILDYYRAGGRPEISD</sequence>
<dbReference type="Proteomes" id="UP000011645">
    <property type="component" value="Unassembled WGS sequence"/>
</dbReference>
<proteinExistence type="predicted"/>
<dbReference type="RefSeq" id="WP_008415340.1">
    <property type="nucleotide sequence ID" value="NC_014299.1"/>
</dbReference>
<keyword evidence="1" id="KW-0614">Plasmid</keyword>
<evidence type="ECO:0000313" key="4">
    <source>
        <dbReference type="Proteomes" id="UP000011645"/>
    </source>
</evidence>
<keyword evidence="4" id="KW-1185">Reference proteome</keyword>
<protein>
    <submittedName>
        <fullName evidence="1">Uncharacterized protein</fullName>
    </submittedName>
</protein>
<name>D8JCE6_HALJB</name>